<organism evidence="1 2">
    <name type="scientific">Ophiobolus disseminans</name>
    <dbReference type="NCBI Taxonomy" id="1469910"/>
    <lineage>
        <taxon>Eukaryota</taxon>
        <taxon>Fungi</taxon>
        <taxon>Dikarya</taxon>
        <taxon>Ascomycota</taxon>
        <taxon>Pezizomycotina</taxon>
        <taxon>Dothideomycetes</taxon>
        <taxon>Pleosporomycetidae</taxon>
        <taxon>Pleosporales</taxon>
        <taxon>Pleosporineae</taxon>
        <taxon>Phaeosphaeriaceae</taxon>
        <taxon>Ophiobolus</taxon>
    </lineage>
</organism>
<proteinExistence type="predicted"/>
<evidence type="ECO:0000313" key="2">
    <source>
        <dbReference type="Proteomes" id="UP000799424"/>
    </source>
</evidence>
<name>A0A6A6ZSP9_9PLEO</name>
<evidence type="ECO:0000313" key="1">
    <source>
        <dbReference type="EMBL" id="KAF2823808.1"/>
    </source>
</evidence>
<dbReference type="PANTHER" id="PTHR33112:SF9">
    <property type="entry name" value="HETEROKARYON INCOMPATIBILITY DOMAIN-CONTAINING PROTEIN"/>
    <property type="match status" value="1"/>
</dbReference>
<reference evidence="1" key="1">
    <citation type="journal article" date="2020" name="Stud. Mycol.">
        <title>101 Dothideomycetes genomes: a test case for predicting lifestyles and emergence of pathogens.</title>
        <authorList>
            <person name="Haridas S."/>
            <person name="Albert R."/>
            <person name="Binder M."/>
            <person name="Bloem J."/>
            <person name="Labutti K."/>
            <person name="Salamov A."/>
            <person name="Andreopoulos B."/>
            <person name="Baker S."/>
            <person name="Barry K."/>
            <person name="Bills G."/>
            <person name="Bluhm B."/>
            <person name="Cannon C."/>
            <person name="Castanera R."/>
            <person name="Culley D."/>
            <person name="Daum C."/>
            <person name="Ezra D."/>
            <person name="Gonzalez J."/>
            <person name="Henrissat B."/>
            <person name="Kuo A."/>
            <person name="Liang C."/>
            <person name="Lipzen A."/>
            <person name="Lutzoni F."/>
            <person name="Magnuson J."/>
            <person name="Mondo S."/>
            <person name="Nolan M."/>
            <person name="Ohm R."/>
            <person name="Pangilinan J."/>
            <person name="Park H.-J."/>
            <person name="Ramirez L."/>
            <person name="Alfaro M."/>
            <person name="Sun H."/>
            <person name="Tritt A."/>
            <person name="Yoshinaga Y."/>
            <person name="Zwiers L.-H."/>
            <person name="Turgeon B."/>
            <person name="Goodwin S."/>
            <person name="Spatafora J."/>
            <person name="Crous P."/>
            <person name="Grigoriev I."/>
        </authorList>
    </citation>
    <scope>NUCLEOTIDE SEQUENCE</scope>
    <source>
        <strain evidence="1">CBS 113818</strain>
    </source>
</reference>
<protein>
    <recommendedName>
        <fullName evidence="3">Heterokaryon incompatibility domain-containing protein</fullName>
    </recommendedName>
</protein>
<gene>
    <name evidence="1" type="ORF">CC86DRAFT_384355</name>
</gene>
<dbReference type="AlphaFoldDB" id="A0A6A6ZSP9"/>
<sequence length="468" mass="52691">MIGIHRAICDTSLDPEVVGMNILETLIRILPSFTNLTHGVDEWFLRLNGGRAQALGEGIEVLVKYSGLDKSMKFDETLSSSEFSVSGYTGSDEAVYRAQSWLKTCLEGQFTCGPKLGISLPTRILWIRGPEDVFLYEPVNIEDGEYACLSHCWGGQSLIQTTTSTIHQYKVAIPWAEFPRTFREAVSFTYRLGIQRIIPYACCLSCTQCLVSVLMERAWALQERILSLRILHFMNEELWFECYQGFACECSYMGFDRSFQDQTPYHFLGQVRVKPVLDEFLGESHDPPIPMAHWRQLVEEYSARVKNLTHPGDAFPALQGLAKTMSLSMGTYLAGHWETSSAQSLLWRVAEVTTKPRPVEWRAPSWSWASVDQPISWQFLDAKICFTVVKSATVPRCFDPTEQLLSGAIVARGQCLKATIVYVNQHDGSPRPSVIFEFHKECLDTCQPVGSEGYARGSSSSDLSLPTR</sequence>
<dbReference type="Proteomes" id="UP000799424">
    <property type="component" value="Unassembled WGS sequence"/>
</dbReference>
<keyword evidence="2" id="KW-1185">Reference proteome</keyword>
<dbReference type="OrthoDB" id="5125733at2759"/>
<evidence type="ECO:0008006" key="3">
    <source>
        <dbReference type="Google" id="ProtNLM"/>
    </source>
</evidence>
<dbReference type="PANTHER" id="PTHR33112">
    <property type="entry name" value="DOMAIN PROTEIN, PUTATIVE-RELATED"/>
    <property type="match status" value="1"/>
</dbReference>
<accession>A0A6A6ZSP9</accession>
<dbReference type="EMBL" id="MU006231">
    <property type="protein sequence ID" value="KAF2823808.1"/>
    <property type="molecule type" value="Genomic_DNA"/>
</dbReference>